<dbReference type="InterPro" id="IPR043519">
    <property type="entry name" value="NT_sf"/>
</dbReference>
<dbReference type="AlphaFoldDB" id="A0A5K7YCW3"/>
<evidence type="ECO:0000313" key="2">
    <source>
        <dbReference type="EMBL" id="BBO67302.1"/>
    </source>
</evidence>
<sequence>MTDLQEKIGSYFKSREEVVAIYLYGSHASGKERHYSDVDVGIVLRHRFLQQAFELQSQYMTGLGRLLRKEVHTVVLNTAGELLLKQVFSKGIVICINDEDAFRRFRMNRYAMISDFGYYLKMTQSGFRRKIIEEGHHG</sequence>
<dbReference type="RefSeq" id="WP_155315581.1">
    <property type="nucleotide sequence ID" value="NZ_AP021874.1"/>
</dbReference>
<protein>
    <recommendedName>
        <fullName evidence="1">Polymerase beta nucleotidyltransferase domain-containing protein</fullName>
    </recommendedName>
</protein>
<dbReference type="SUPFAM" id="SSF81301">
    <property type="entry name" value="Nucleotidyltransferase"/>
    <property type="match status" value="1"/>
</dbReference>
<dbReference type="PANTHER" id="PTHR43852:SF2">
    <property type="entry name" value="PROTEIN ADENYLYLTRANSFERASE MNTA"/>
    <property type="match status" value="1"/>
</dbReference>
<evidence type="ECO:0000259" key="1">
    <source>
        <dbReference type="Pfam" id="PF18765"/>
    </source>
</evidence>
<dbReference type="Pfam" id="PF18765">
    <property type="entry name" value="Polbeta"/>
    <property type="match status" value="1"/>
</dbReference>
<keyword evidence="3" id="KW-1185">Reference proteome</keyword>
<gene>
    <name evidence="2" type="ORF">DSCA_12320</name>
</gene>
<dbReference type="Proteomes" id="UP000427906">
    <property type="component" value="Chromosome"/>
</dbReference>
<name>A0A5K7YCW3_9BACT</name>
<dbReference type="EMBL" id="AP021874">
    <property type="protein sequence ID" value="BBO67302.1"/>
    <property type="molecule type" value="Genomic_DNA"/>
</dbReference>
<dbReference type="PANTHER" id="PTHR43852">
    <property type="entry name" value="NUCLEOTIDYLTRANSFERASE"/>
    <property type="match status" value="1"/>
</dbReference>
<dbReference type="CDD" id="cd05403">
    <property type="entry name" value="NT_KNTase_like"/>
    <property type="match status" value="1"/>
</dbReference>
<dbReference type="KEGG" id="dalk:DSCA_12320"/>
<dbReference type="InterPro" id="IPR052930">
    <property type="entry name" value="TA_antitoxin_MntA"/>
</dbReference>
<dbReference type="OrthoDB" id="5471176at2"/>
<feature type="domain" description="Polymerase beta nucleotidyltransferase" evidence="1">
    <location>
        <begin position="6"/>
        <end position="100"/>
    </location>
</feature>
<dbReference type="NCBIfam" id="NF047752">
    <property type="entry name" value="MntA_antitoxin"/>
    <property type="match status" value="1"/>
</dbReference>
<dbReference type="InterPro" id="IPR041633">
    <property type="entry name" value="Polbeta"/>
</dbReference>
<organism evidence="2 3">
    <name type="scientific">Desulfosarcina alkanivorans</name>
    <dbReference type="NCBI Taxonomy" id="571177"/>
    <lineage>
        <taxon>Bacteria</taxon>
        <taxon>Pseudomonadati</taxon>
        <taxon>Thermodesulfobacteriota</taxon>
        <taxon>Desulfobacteria</taxon>
        <taxon>Desulfobacterales</taxon>
        <taxon>Desulfosarcinaceae</taxon>
        <taxon>Desulfosarcina</taxon>
    </lineage>
</organism>
<proteinExistence type="predicted"/>
<reference evidence="2 3" key="1">
    <citation type="submission" date="2019-11" db="EMBL/GenBank/DDBJ databases">
        <title>Comparative genomics of hydrocarbon-degrading Desulfosarcina strains.</title>
        <authorList>
            <person name="Watanabe M."/>
            <person name="Kojima H."/>
            <person name="Fukui M."/>
        </authorList>
    </citation>
    <scope>NUCLEOTIDE SEQUENCE [LARGE SCALE GENOMIC DNA]</scope>
    <source>
        <strain evidence="2 3">PL12</strain>
    </source>
</reference>
<dbReference type="Gene3D" id="3.30.460.10">
    <property type="entry name" value="Beta Polymerase, domain 2"/>
    <property type="match status" value="1"/>
</dbReference>
<evidence type="ECO:0000313" key="3">
    <source>
        <dbReference type="Proteomes" id="UP000427906"/>
    </source>
</evidence>
<accession>A0A5K7YCW3</accession>